<evidence type="ECO:0000256" key="1">
    <source>
        <dbReference type="SAM" id="MobiDB-lite"/>
    </source>
</evidence>
<keyword evidence="3" id="KW-1185">Reference proteome</keyword>
<protein>
    <submittedName>
        <fullName evidence="2">Uncharacterized protein</fullName>
    </submittedName>
</protein>
<evidence type="ECO:0000313" key="2">
    <source>
        <dbReference type="EMBL" id="VTJ86657.1"/>
    </source>
</evidence>
<feature type="non-terminal residue" evidence="2">
    <location>
        <position position="99"/>
    </location>
</feature>
<dbReference type="EMBL" id="CABDUW010002396">
    <property type="protein sequence ID" value="VTJ86657.1"/>
    <property type="molecule type" value="Genomic_DNA"/>
</dbReference>
<sequence length="99" mass="9821">PPGADPDTRRAAARGFTGCLSAVRFGRAAPLKALRPGGPARVTVRGHVAAGARCAAGARPGDGARELAPRRAGGAGRSEPGEEGEPLVKADRSDSGVIG</sequence>
<accession>A0A5E4CXY3</accession>
<feature type="non-terminal residue" evidence="2">
    <location>
        <position position="1"/>
    </location>
</feature>
<dbReference type="AlphaFoldDB" id="A0A5E4CXY3"/>
<proteinExistence type="predicted"/>
<evidence type="ECO:0000313" key="3">
    <source>
        <dbReference type="Proteomes" id="UP000335636"/>
    </source>
</evidence>
<name>A0A5E4CXY3_MARMO</name>
<feature type="compositionally biased region" description="Basic and acidic residues" evidence="1">
    <location>
        <begin position="86"/>
        <end position="99"/>
    </location>
</feature>
<comment type="caution">
    <text evidence="2">The sequence shown here is derived from an EMBL/GenBank/DDBJ whole genome shotgun (WGS) entry which is preliminary data.</text>
</comment>
<reference evidence="2" key="1">
    <citation type="submission" date="2019-04" db="EMBL/GenBank/DDBJ databases">
        <authorList>
            <person name="Alioto T."/>
            <person name="Alioto T."/>
        </authorList>
    </citation>
    <scope>NUCLEOTIDE SEQUENCE [LARGE SCALE GENOMIC DNA]</scope>
</reference>
<feature type="region of interest" description="Disordered" evidence="1">
    <location>
        <begin position="54"/>
        <end position="99"/>
    </location>
</feature>
<dbReference type="Proteomes" id="UP000335636">
    <property type="component" value="Unassembled WGS sequence"/>
</dbReference>
<organism evidence="2 3">
    <name type="scientific">Marmota monax</name>
    <name type="common">Woodchuck</name>
    <dbReference type="NCBI Taxonomy" id="9995"/>
    <lineage>
        <taxon>Eukaryota</taxon>
        <taxon>Metazoa</taxon>
        <taxon>Chordata</taxon>
        <taxon>Craniata</taxon>
        <taxon>Vertebrata</taxon>
        <taxon>Euteleostomi</taxon>
        <taxon>Mammalia</taxon>
        <taxon>Eutheria</taxon>
        <taxon>Euarchontoglires</taxon>
        <taxon>Glires</taxon>
        <taxon>Rodentia</taxon>
        <taxon>Sciuromorpha</taxon>
        <taxon>Sciuridae</taxon>
        <taxon>Xerinae</taxon>
        <taxon>Marmotini</taxon>
        <taxon>Marmota</taxon>
    </lineage>
</organism>
<gene>
    <name evidence="2" type="ORF">MONAX_5E008380</name>
</gene>